<comment type="caution">
    <text evidence="1">The sequence shown here is derived from an EMBL/GenBank/DDBJ whole genome shotgun (WGS) entry which is preliminary data.</text>
</comment>
<gene>
    <name evidence="1" type="ORF">NK662_09915</name>
</gene>
<dbReference type="InterPro" id="IPR011002">
    <property type="entry name" value="FliG_a-hlx"/>
</dbReference>
<protein>
    <submittedName>
        <fullName evidence="1">LysR family transcriptional regulator</fullName>
    </submittedName>
</protein>
<dbReference type="EMBL" id="JANCLT010000004">
    <property type="protein sequence ID" value="MCP8968853.1"/>
    <property type="molecule type" value="Genomic_DNA"/>
</dbReference>
<reference evidence="1" key="1">
    <citation type="submission" date="2022-07" db="EMBL/GenBank/DDBJ databases">
        <authorList>
            <person name="Li W.-J."/>
            <person name="Deng Q.-Q."/>
        </authorList>
    </citation>
    <scope>NUCLEOTIDE SEQUENCE</scope>
    <source>
        <strain evidence="1">SYSU M60031</strain>
    </source>
</reference>
<sequence>MGEKQNKYRVTFITASGIEQRTVLDAHNLPDCIRKVEGIMKDPAGYFTNDKKNNTYFTVQKQQAAYVQYELLFSGREIHMEKLKHLPVEAVQQVLQALTDPEVYALALAEVDLETRSLFYQHMSPGFRQDVERHRQERWEEGSMEAYQAQEMLLDTVTSIIRRN</sequence>
<organism evidence="1 2">
    <name type="scientific">Ectobacillus ponti</name>
    <dbReference type="NCBI Taxonomy" id="2961894"/>
    <lineage>
        <taxon>Bacteria</taxon>
        <taxon>Bacillati</taxon>
        <taxon>Bacillota</taxon>
        <taxon>Bacilli</taxon>
        <taxon>Bacillales</taxon>
        <taxon>Bacillaceae</taxon>
        <taxon>Ectobacillus</taxon>
    </lineage>
</organism>
<dbReference type="AlphaFoldDB" id="A0AA41X810"/>
<dbReference type="Proteomes" id="UP001156102">
    <property type="component" value="Unassembled WGS sequence"/>
</dbReference>
<dbReference type="SUPFAM" id="SSF48029">
    <property type="entry name" value="FliG"/>
    <property type="match status" value="1"/>
</dbReference>
<name>A0AA41X810_9BACI</name>
<dbReference type="RefSeq" id="WP_254758764.1">
    <property type="nucleotide sequence ID" value="NZ_JANCLT010000004.1"/>
</dbReference>
<dbReference type="Gene3D" id="1.10.220.30">
    <property type="match status" value="1"/>
</dbReference>
<keyword evidence="2" id="KW-1185">Reference proteome</keyword>
<evidence type="ECO:0000313" key="2">
    <source>
        <dbReference type="Proteomes" id="UP001156102"/>
    </source>
</evidence>
<proteinExistence type="predicted"/>
<accession>A0AA41X810</accession>
<evidence type="ECO:0000313" key="1">
    <source>
        <dbReference type="EMBL" id="MCP8968853.1"/>
    </source>
</evidence>